<dbReference type="AlphaFoldDB" id="A0A2M6WNY8"/>
<feature type="transmembrane region" description="Helical" evidence="1">
    <location>
        <begin position="277"/>
        <end position="299"/>
    </location>
</feature>
<comment type="caution">
    <text evidence="2">The sequence shown here is derived from an EMBL/GenBank/DDBJ whole genome shotgun (WGS) entry which is preliminary data.</text>
</comment>
<feature type="transmembrane region" description="Helical" evidence="1">
    <location>
        <begin position="121"/>
        <end position="140"/>
    </location>
</feature>
<protein>
    <recommendedName>
        <fullName evidence="4">Glycosyltransferase RgtA/B/C/D-like domain-containing protein</fullName>
    </recommendedName>
</protein>
<feature type="transmembrane region" description="Helical" evidence="1">
    <location>
        <begin position="86"/>
        <end position="109"/>
    </location>
</feature>
<keyword evidence="1" id="KW-0472">Membrane</keyword>
<name>A0A2M6WNY8_9BACT</name>
<feature type="transmembrane region" description="Helical" evidence="1">
    <location>
        <begin position="330"/>
        <end position="349"/>
    </location>
</feature>
<evidence type="ECO:0008006" key="4">
    <source>
        <dbReference type="Google" id="ProtNLM"/>
    </source>
</evidence>
<feature type="transmembrane region" description="Helical" evidence="1">
    <location>
        <begin position="12"/>
        <end position="30"/>
    </location>
</feature>
<feature type="transmembrane region" description="Helical" evidence="1">
    <location>
        <begin position="227"/>
        <end position="248"/>
    </location>
</feature>
<evidence type="ECO:0000313" key="3">
    <source>
        <dbReference type="Proteomes" id="UP000228900"/>
    </source>
</evidence>
<keyword evidence="1" id="KW-1133">Transmembrane helix</keyword>
<keyword evidence="1" id="KW-0812">Transmembrane</keyword>
<proteinExistence type="predicted"/>
<dbReference type="EMBL" id="PFAQ01000045">
    <property type="protein sequence ID" value="PIT94521.1"/>
    <property type="molecule type" value="Genomic_DNA"/>
</dbReference>
<accession>A0A2M6WNY8</accession>
<sequence>MFQSPKLKFNTIIWVLFYILIFALLLKHSYSYLDPDFGWHLKTGEEIINTGQVPHINQTDYTLAGQTWVDHEWLTNATIYWVFINWGYLAINIIFALIPLLTLILLNQFTIKEYTKEKTNIWLFILIDLMGLMAFIPHFGVRMQEITFFCTLLLSLILYYYNKNKNWKVLLWLLPLFYFWANAHGGFLIGWIILLLFWLAKVTEYLLHRFLPWKFIDFKNLLTRAQIRNYILVSLAGLTTTFLIPYGLKLYKFFGTYTNTFYFNHILEWFPQWNYPYVYWQCLYICLIISILLIDWYYIFKKDPEHKLNIWQSGIVLGFVILATKSRRHFPLLFIISAPWFLAFITNFLEIKPVSFKYFRQQSINIIIKIFLLLCLTVVPLNILLTTNFVNDPFKSFCENSYLSRKKSLLFPCQAINIIKTNPQYNQLKLFNNFSWGGFLIWIWPEKQLFIDGRLPQANYEGRSLLEEYWDFFKTNQSESLLEKHQIKMVLLYEDTNLTKLSWWEKNFLFMNEAEFNQKNTLKEYLTNSPKWKLIYADNIAAVYIKK</sequence>
<gene>
    <name evidence="2" type="ORF">COT98_03340</name>
</gene>
<feature type="transmembrane region" description="Helical" evidence="1">
    <location>
        <begin position="370"/>
        <end position="390"/>
    </location>
</feature>
<evidence type="ECO:0000313" key="2">
    <source>
        <dbReference type="EMBL" id="PIT94521.1"/>
    </source>
</evidence>
<reference evidence="3" key="1">
    <citation type="submission" date="2017-09" db="EMBL/GenBank/DDBJ databases">
        <title>Depth-based differentiation of microbial function through sediment-hosted aquifers and enrichment of novel symbionts in the deep terrestrial subsurface.</title>
        <authorList>
            <person name="Probst A.J."/>
            <person name="Ladd B."/>
            <person name="Jarett J.K."/>
            <person name="Geller-Mcgrath D.E."/>
            <person name="Sieber C.M.K."/>
            <person name="Emerson J.B."/>
            <person name="Anantharaman K."/>
            <person name="Thomas B.C."/>
            <person name="Malmstrom R."/>
            <person name="Stieglmeier M."/>
            <person name="Klingl A."/>
            <person name="Woyke T."/>
            <person name="Ryan C.M."/>
            <person name="Banfield J.F."/>
        </authorList>
    </citation>
    <scope>NUCLEOTIDE SEQUENCE [LARGE SCALE GENOMIC DNA]</scope>
</reference>
<organism evidence="2 3">
    <name type="scientific">Candidatus Falkowbacteria bacterium CG10_big_fil_rev_8_21_14_0_10_39_9</name>
    <dbReference type="NCBI Taxonomy" id="1974566"/>
    <lineage>
        <taxon>Bacteria</taxon>
        <taxon>Candidatus Falkowiibacteriota</taxon>
    </lineage>
</organism>
<dbReference type="Proteomes" id="UP000228900">
    <property type="component" value="Unassembled WGS sequence"/>
</dbReference>
<evidence type="ECO:0000256" key="1">
    <source>
        <dbReference type="SAM" id="Phobius"/>
    </source>
</evidence>